<comment type="caution">
    <text evidence="1">The sequence shown here is derived from an EMBL/GenBank/DDBJ whole genome shotgun (WGS) entry which is preliminary data.</text>
</comment>
<name>A0AAD6M6Z4_9ROSI</name>
<dbReference type="AlphaFoldDB" id="A0AAD6M6Z4"/>
<dbReference type="EMBL" id="JAQIZT010000011">
    <property type="protein sequence ID" value="KAJ6979634.1"/>
    <property type="molecule type" value="Genomic_DNA"/>
</dbReference>
<proteinExistence type="predicted"/>
<dbReference type="Proteomes" id="UP001164929">
    <property type="component" value="Chromosome 11"/>
</dbReference>
<gene>
    <name evidence="1" type="ORF">NC653_027701</name>
</gene>
<reference evidence="1" key="1">
    <citation type="journal article" date="2023" name="Mol. Ecol. Resour.">
        <title>Chromosome-level genome assembly of a triploid poplar Populus alba 'Berolinensis'.</title>
        <authorList>
            <person name="Chen S."/>
            <person name="Yu Y."/>
            <person name="Wang X."/>
            <person name="Wang S."/>
            <person name="Zhang T."/>
            <person name="Zhou Y."/>
            <person name="He R."/>
            <person name="Meng N."/>
            <person name="Wang Y."/>
            <person name="Liu W."/>
            <person name="Liu Z."/>
            <person name="Liu J."/>
            <person name="Guo Q."/>
            <person name="Huang H."/>
            <person name="Sederoff R.R."/>
            <person name="Wang G."/>
            <person name="Qu G."/>
            <person name="Chen S."/>
        </authorList>
    </citation>
    <scope>NUCLEOTIDE SEQUENCE</scope>
    <source>
        <strain evidence="1">SC-2020</strain>
    </source>
</reference>
<sequence>MSSRIIYNGYRSFENGKNNDIFVSNLLLAKNGKGSPLDPRTWNYDQNGRNWVLT</sequence>
<organism evidence="1 2">
    <name type="scientific">Populus alba x Populus x berolinensis</name>
    <dbReference type="NCBI Taxonomy" id="444605"/>
    <lineage>
        <taxon>Eukaryota</taxon>
        <taxon>Viridiplantae</taxon>
        <taxon>Streptophyta</taxon>
        <taxon>Embryophyta</taxon>
        <taxon>Tracheophyta</taxon>
        <taxon>Spermatophyta</taxon>
        <taxon>Magnoliopsida</taxon>
        <taxon>eudicotyledons</taxon>
        <taxon>Gunneridae</taxon>
        <taxon>Pentapetalae</taxon>
        <taxon>rosids</taxon>
        <taxon>fabids</taxon>
        <taxon>Malpighiales</taxon>
        <taxon>Salicaceae</taxon>
        <taxon>Saliceae</taxon>
        <taxon>Populus</taxon>
    </lineage>
</organism>
<evidence type="ECO:0000313" key="1">
    <source>
        <dbReference type="EMBL" id="KAJ6979634.1"/>
    </source>
</evidence>
<evidence type="ECO:0000313" key="2">
    <source>
        <dbReference type="Proteomes" id="UP001164929"/>
    </source>
</evidence>
<protein>
    <submittedName>
        <fullName evidence="1">Uncharacterized protein</fullName>
    </submittedName>
</protein>
<keyword evidence="2" id="KW-1185">Reference proteome</keyword>
<accession>A0AAD6M6Z4</accession>